<evidence type="ECO:0000313" key="14">
    <source>
        <dbReference type="EMBL" id="MCR6096332.1"/>
    </source>
</evidence>
<evidence type="ECO:0000256" key="7">
    <source>
        <dbReference type="ARBA" id="ARBA00022813"/>
    </source>
</evidence>
<evidence type="ECO:0000256" key="6">
    <source>
        <dbReference type="ARBA" id="ARBA00022679"/>
    </source>
</evidence>
<feature type="chain" id="PRO_5040551622" description="Arginine biosynthesis bifunctional protein ArgJ beta chain" evidence="13">
    <location>
        <begin position="196"/>
        <end position="409"/>
    </location>
</feature>
<dbReference type="GO" id="GO:0004358">
    <property type="term" value="F:L-glutamate N-acetyltransferase activity, acting on acetyl-L-ornithine as donor"/>
    <property type="evidence" value="ECO:0007669"/>
    <property type="project" value="UniProtKB-UniRule"/>
</dbReference>
<feature type="site" description="Involved in the stabilization of negative charge on the oxyanion by the formation of the oxyanion hole" evidence="13">
    <location>
        <position position="124"/>
    </location>
</feature>
<evidence type="ECO:0000256" key="3">
    <source>
        <dbReference type="ARBA" id="ARBA00011475"/>
    </source>
</evidence>
<dbReference type="GO" id="GO:0006592">
    <property type="term" value="P:ornithine biosynthetic process"/>
    <property type="evidence" value="ECO:0007669"/>
    <property type="project" value="TreeGrafter"/>
</dbReference>
<evidence type="ECO:0000313" key="15">
    <source>
        <dbReference type="Proteomes" id="UP001057753"/>
    </source>
</evidence>
<dbReference type="Gene3D" id="3.10.20.340">
    <property type="entry name" value="ArgJ beta chain, C-terminal domain"/>
    <property type="match status" value="1"/>
</dbReference>
<dbReference type="GO" id="GO:0004042">
    <property type="term" value="F:L-glutamate N-acetyltransferase activity"/>
    <property type="evidence" value="ECO:0007669"/>
    <property type="project" value="UniProtKB-UniRule"/>
</dbReference>
<evidence type="ECO:0000256" key="12">
    <source>
        <dbReference type="ARBA" id="ARBA00054976"/>
    </source>
</evidence>
<keyword evidence="9 13" id="KW-0012">Acyltransferase</keyword>
<comment type="catalytic activity">
    <reaction evidence="11 13">
        <text>N(2)-acetyl-L-ornithine + L-glutamate = N-acetyl-L-glutamate + L-ornithine</text>
        <dbReference type="Rhea" id="RHEA:15349"/>
        <dbReference type="ChEBI" id="CHEBI:29985"/>
        <dbReference type="ChEBI" id="CHEBI:44337"/>
        <dbReference type="ChEBI" id="CHEBI:46911"/>
        <dbReference type="ChEBI" id="CHEBI:57805"/>
        <dbReference type="EC" id="2.3.1.35"/>
    </reaction>
</comment>
<feature type="site" description="Cleavage; by autolysis" evidence="13">
    <location>
        <begin position="195"/>
        <end position="196"/>
    </location>
</feature>
<proteinExistence type="inferred from homology"/>
<evidence type="ECO:0000256" key="9">
    <source>
        <dbReference type="ARBA" id="ARBA00023315"/>
    </source>
</evidence>
<sequence length="409" mass="44094">MLVKTKKHHIDIIENGNVTSPKGFSAGGVHTGIRKAKLDFGWLHSDVPATAAGVYTVNAFQAPPLKVTQQSLSVDHALQTIVVNSGIANACTGEQGMEDALQTRKWVSEKMRVNEHHVAVASTGLIGVTLPMEKIEAGVEAMTHKDNMSCDRFEQAILTTDTVTKKIAIKLKIDGKEITIGGAAKGSGMIHPNMATMLAYITTDANVEAESLQKALRIVTDHTFNMITVDGDSSTNDTVLVLANGLQNNHPLDENHPQWRLFVEALQFVSQELAKQIARDGEGATKLIQVNVKGAPTIETARHVGKAVISSNLVKSAVYGADPNWGRVVCAVGYSNQPVHPDKVDVALGDIHVVKGGLPLPFSEEEAKSYLSNDDVHITINLNDGKESCAAWGCDLTYDYVKINASYRT</sequence>
<keyword evidence="5 13" id="KW-0028">Amino-acid biosynthesis</keyword>
<dbReference type="InterPro" id="IPR016117">
    <property type="entry name" value="ArgJ-like_dom_sf"/>
</dbReference>
<evidence type="ECO:0000256" key="10">
    <source>
        <dbReference type="ARBA" id="ARBA00048372"/>
    </source>
</evidence>
<reference evidence="14" key="1">
    <citation type="submission" date="2020-06" db="EMBL/GenBank/DDBJ databases">
        <title>Insight into the genomes of haloalkaliphilic bacilli from Kenyan soda lakes.</title>
        <authorList>
            <person name="Mwirichia R."/>
            <person name="Villamizar G.C."/>
            <person name="Poehlein A."/>
            <person name="Mugweru J."/>
            <person name="Kipnyargis A."/>
            <person name="Kiplimo D."/>
            <person name="Orwa P."/>
            <person name="Daniel R."/>
        </authorList>
    </citation>
    <scope>NUCLEOTIDE SEQUENCE</scope>
    <source>
        <strain evidence="14">B1096_S55</strain>
    </source>
</reference>
<dbReference type="AlphaFoldDB" id="A0A9Q4FYN9"/>
<comment type="catalytic activity">
    <reaction evidence="10 13">
        <text>L-glutamate + acetyl-CoA = N-acetyl-L-glutamate + CoA + H(+)</text>
        <dbReference type="Rhea" id="RHEA:24292"/>
        <dbReference type="ChEBI" id="CHEBI:15378"/>
        <dbReference type="ChEBI" id="CHEBI:29985"/>
        <dbReference type="ChEBI" id="CHEBI:44337"/>
        <dbReference type="ChEBI" id="CHEBI:57287"/>
        <dbReference type="ChEBI" id="CHEBI:57288"/>
        <dbReference type="EC" id="2.3.1.1"/>
    </reaction>
</comment>
<feature type="site" description="Involved in the stabilization of negative charge on the oxyanion by the formation of the oxyanion hole" evidence="13">
    <location>
        <position position="123"/>
    </location>
</feature>
<dbReference type="Gene3D" id="3.30.2330.10">
    <property type="entry name" value="arginine biosynthesis bifunctional protein suprefamily"/>
    <property type="match status" value="1"/>
</dbReference>
<dbReference type="EC" id="2.3.1.35" evidence="13"/>
<dbReference type="HAMAP" id="MF_01106">
    <property type="entry name" value="ArgJ"/>
    <property type="match status" value="1"/>
</dbReference>
<accession>A0A9Q4FYN9</accession>
<evidence type="ECO:0000256" key="5">
    <source>
        <dbReference type="ARBA" id="ARBA00022605"/>
    </source>
</evidence>
<evidence type="ECO:0000256" key="4">
    <source>
        <dbReference type="ARBA" id="ARBA00022571"/>
    </source>
</evidence>
<keyword evidence="4 13" id="KW-0055">Arginine biosynthesis</keyword>
<keyword evidence="8 13" id="KW-0511">Multifunctional enzyme</keyword>
<dbReference type="InterPro" id="IPR042195">
    <property type="entry name" value="ArgJ_beta_C"/>
</dbReference>
<dbReference type="NCBIfam" id="NF003802">
    <property type="entry name" value="PRK05388.1"/>
    <property type="match status" value="1"/>
</dbReference>
<dbReference type="PANTHER" id="PTHR23100:SF0">
    <property type="entry name" value="ARGININE BIOSYNTHESIS BIFUNCTIONAL PROTEIN ARGJ, MITOCHONDRIAL"/>
    <property type="match status" value="1"/>
</dbReference>
<feature type="binding site" evidence="13">
    <location>
        <position position="282"/>
    </location>
    <ligand>
        <name>substrate</name>
    </ligand>
</feature>
<evidence type="ECO:0000256" key="8">
    <source>
        <dbReference type="ARBA" id="ARBA00023268"/>
    </source>
</evidence>
<comment type="caution">
    <text evidence="14">The sequence shown here is derived from an EMBL/GenBank/DDBJ whole genome shotgun (WGS) entry which is preliminary data.</text>
</comment>
<gene>
    <name evidence="13 14" type="primary">argJ</name>
    <name evidence="14" type="ORF">HXA33_07190</name>
</gene>
<comment type="subunit">
    <text evidence="3 13">Heterotetramer of two alpha and two beta chains.</text>
</comment>
<feature type="binding site" evidence="13">
    <location>
        <position position="196"/>
    </location>
    <ligand>
        <name>substrate</name>
    </ligand>
</feature>
<evidence type="ECO:0000256" key="1">
    <source>
        <dbReference type="ARBA" id="ARBA00004496"/>
    </source>
</evidence>
<comment type="function">
    <text evidence="12 13">Catalyzes two activities which are involved in the cyclic version of arginine biosynthesis: the synthesis of N-acetylglutamate from glutamate and acetyl-CoA as the acetyl donor, and of ornithine by transacetylation between N(2)-acetylornithine and glutamate.</text>
</comment>
<dbReference type="NCBIfam" id="TIGR00120">
    <property type="entry name" value="ArgJ"/>
    <property type="match status" value="1"/>
</dbReference>
<evidence type="ECO:0000256" key="2">
    <source>
        <dbReference type="ARBA" id="ARBA00006774"/>
    </source>
</evidence>
<keyword evidence="7 13" id="KW-0068">Autocatalytic cleavage</keyword>
<name>A0A9Q4FYN9_SALAG</name>
<feature type="binding site" evidence="13">
    <location>
        <position position="409"/>
    </location>
    <ligand>
        <name>substrate</name>
    </ligand>
</feature>
<feature type="binding site" evidence="13">
    <location>
        <position position="159"/>
    </location>
    <ligand>
        <name>substrate</name>
    </ligand>
</feature>
<dbReference type="EMBL" id="JABXYM010000001">
    <property type="protein sequence ID" value="MCR6096332.1"/>
    <property type="molecule type" value="Genomic_DNA"/>
</dbReference>
<feature type="active site" description="Nucleophile" evidence="13">
    <location>
        <position position="196"/>
    </location>
</feature>
<comment type="similarity">
    <text evidence="2 13">Belongs to the ArgJ family.</text>
</comment>
<dbReference type="PANTHER" id="PTHR23100">
    <property type="entry name" value="ARGININE BIOSYNTHESIS BIFUNCTIONAL PROTEIN ARGJ"/>
    <property type="match status" value="1"/>
</dbReference>
<dbReference type="Gene3D" id="3.60.70.12">
    <property type="entry name" value="L-amino peptidase D-ALA esterase/amidase"/>
    <property type="match status" value="1"/>
</dbReference>
<dbReference type="GO" id="GO:0005737">
    <property type="term" value="C:cytoplasm"/>
    <property type="evidence" value="ECO:0007669"/>
    <property type="project" value="UniProtKB-SubCell"/>
</dbReference>
<protein>
    <recommendedName>
        <fullName evidence="13">Arginine biosynthesis bifunctional protein ArgJ</fullName>
    </recommendedName>
    <domain>
        <recommendedName>
            <fullName evidence="13">Glutamate N-acetyltransferase</fullName>
            <ecNumber evidence="13">2.3.1.35</ecNumber>
        </recommendedName>
        <alternativeName>
            <fullName evidence="13">Ornithine acetyltransferase</fullName>
            <shortName evidence="13">OATase</shortName>
        </alternativeName>
        <alternativeName>
            <fullName evidence="13">Ornithine transacetylase</fullName>
        </alternativeName>
    </domain>
    <domain>
        <recommendedName>
            <fullName evidence="13">Amino-acid acetyltransferase</fullName>
            <ecNumber evidence="13">2.3.1.1</ecNumber>
        </recommendedName>
        <alternativeName>
            <fullName evidence="13">N-acetylglutamate synthase</fullName>
            <shortName evidence="13">AGSase</shortName>
        </alternativeName>
    </domain>
    <component>
        <recommendedName>
            <fullName evidence="13">Arginine biosynthesis bifunctional protein ArgJ alpha chain</fullName>
        </recommendedName>
    </component>
    <component>
        <recommendedName>
            <fullName evidence="13">Arginine biosynthesis bifunctional protein ArgJ beta chain</fullName>
        </recommendedName>
    </component>
</protein>
<feature type="chain" id="PRO_5040551623" description="Arginine biosynthesis bifunctional protein ArgJ alpha chain" evidence="13">
    <location>
        <begin position="1"/>
        <end position="195"/>
    </location>
</feature>
<evidence type="ECO:0000256" key="13">
    <source>
        <dbReference type="HAMAP-Rule" id="MF_01106"/>
    </source>
</evidence>
<dbReference type="InterPro" id="IPR002813">
    <property type="entry name" value="Arg_biosynth_ArgJ"/>
</dbReference>
<comment type="pathway">
    <text evidence="13">Amino-acid biosynthesis; L-arginine biosynthesis; N(2)-acetyl-L-ornithine from L-glutamate: step 1/4.</text>
</comment>
<comment type="pathway">
    <text evidence="13">Amino-acid biosynthesis; L-arginine biosynthesis; L-ornithine and N-acetyl-L-glutamate from L-glutamate and N(2)-acetyl-L-ornithine (cyclic): step 1/1.</text>
</comment>
<dbReference type="Proteomes" id="UP001057753">
    <property type="component" value="Unassembled WGS sequence"/>
</dbReference>
<dbReference type="GO" id="GO:0006526">
    <property type="term" value="P:L-arginine biosynthetic process"/>
    <property type="evidence" value="ECO:0007669"/>
    <property type="project" value="UniProtKB-UniRule"/>
</dbReference>
<feature type="binding site" evidence="13">
    <location>
        <position position="185"/>
    </location>
    <ligand>
        <name>substrate</name>
    </ligand>
</feature>
<feature type="binding site" evidence="13">
    <location>
        <position position="404"/>
    </location>
    <ligand>
        <name>substrate</name>
    </ligand>
</feature>
<keyword evidence="6 13" id="KW-0808">Transferase</keyword>
<comment type="subcellular location">
    <subcellularLocation>
        <location evidence="1 13">Cytoplasm</location>
    </subcellularLocation>
</comment>
<dbReference type="EC" id="2.3.1.1" evidence="13"/>
<dbReference type="FunFam" id="3.30.2330.10:FF:000001">
    <property type="entry name" value="Arginine biosynthesis bifunctional protein ArgJ, mitochondrial"/>
    <property type="match status" value="1"/>
</dbReference>
<dbReference type="FunFam" id="3.10.20.340:FF:000001">
    <property type="entry name" value="Arginine biosynthesis bifunctional protein ArgJ, chloroplastic"/>
    <property type="match status" value="1"/>
</dbReference>
<keyword evidence="13" id="KW-0963">Cytoplasm</keyword>
<dbReference type="CDD" id="cd02152">
    <property type="entry name" value="OAT"/>
    <property type="match status" value="1"/>
</dbReference>
<organism evidence="14 15">
    <name type="scientific">Salipaludibacillus agaradhaerens</name>
    <name type="common">Bacillus agaradhaerens</name>
    <dbReference type="NCBI Taxonomy" id="76935"/>
    <lineage>
        <taxon>Bacteria</taxon>
        <taxon>Bacillati</taxon>
        <taxon>Bacillota</taxon>
        <taxon>Bacilli</taxon>
        <taxon>Bacillales</taxon>
        <taxon>Bacillaceae</taxon>
    </lineage>
</organism>
<evidence type="ECO:0000256" key="11">
    <source>
        <dbReference type="ARBA" id="ARBA00049439"/>
    </source>
</evidence>
<keyword evidence="15" id="KW-1185">Reference proteome</keyword>
<dbReference type="SUPFAM" id="SSF56266">
    <property type="entry name" value="DmpA/ArgJ-like"/>
    <property type="match status" value="1"/>
</dbReference>
<dbReference type="Pfam" id="PF01960">
    <property type="entry name" value="ArgJ"/>
    <property type="match status" value="1"/>
</dbReference>
<dbReference type="FunFam" id="3.60.70.12:FF:000001">
    <property type="entry name" value="Arginine biosynthesis bifunctional protein ArgJ, chloroplastic"/>
    <property type="match status" value="1"/>
</dbReference>